<evidence type="ECO:0000313" key="2">
    <source>
        <dbReference type="Proteomes" id="UP000821845"/>
    </source>
</evidence>
<keyword evidence="2" id="KW-1185">Reference proteome</keyword>
<dbReference type="Proteomes" id="UP000821845">
    <property type="component" value="Chromosome 11"/>
</dbReference>
<protein>
    <submittedName>
        <fullName evidence="1">Uncharacterized protein</fullName>
    </submittedName>
</protein>
<dbReference type="EMBL" id="CM023491">
    <property type="protein sequence ID" value="KAH6941785.1"/>
    <property type="molecule type" value="Genomic_DNA"/>
</dbReference>
<organism evidence="1 2">
    <name type="scientific">Hyalomma asiaticum</name>
    <name type="common">Tick</name>
    <dbReference type="NCBI Taxonomy" id="266040"/>
    <lineage>
        <taxon>Eukaryota</taxon>
        <taxon>Metazoa</taxon>
        <taxon>Ecdysozoa</taxon>
        <taxon>Arthropoda</taxon>
        <taxon>Chelicerata</taxon>
        <taxon>Arachnida</taxon>
        <taxon>Acari</taxon>
        <taxon>Parasitiformes</taxon>
        <taxon>Ixodida</taxon>
        <taxon>Ixodoidea</taxon>
        <taxon>Ixodidae</taxon>
        <taxon>Hyalomminae</taxon>
        <taxon>Hyalomma</taxon>
    </lineage>
</organism>
<comment type="caution">
    <text evidence="1">The sequence shown here is derived from an EMBL/GenBank/DDBJ whole genome shotgun (WGS) entry which is preliminary data.</text>
</comment>
<sequence>MESLFGPDSEELWLPPEAAEGNVEYKLKLVNPSQSRLEHLVTQMKWRLREGQGEAIYEIGVEDGGLLVGLSASDMAASLATLQCMATKLGASLTVLRERSIGNARKAAEVS</sequence>
<evidence type="ECO:0000313" key="1">
    <source>
        <dbReference type="EMBL" id="KAH6941785.1"/>
    </source>
</evidence>
<proteinExistence type="predicted"/>
<accession>A0ACB7T4F3</accession>
<reference evidence="1" key="1">
    <citation type="submission" date="2020-05" db="EMBL/GenBank/DDBJ databases">
        <title>Large-scale comparative analyses of tick genomes elucidate their genetic diversity and vector capacities.</title>
        <authorList>
            <person name="Jia N."/>
            <person name="Wang J."/>
            <person name="Shi W."/>
            <person name="Du L."/>
            <person name="Sun Y."/>
            <person name="Zhan W."/>
            <person name="Jiang J."/>
            <person name="Wang Q."/>
            <person name="Zhang B."/>
            <person name="Ji P."/>
            <person name="Sakyi L.B."/>
            <person name="Cui X."/>
            <person name="Yuan T."/>
            <person name="Jiang B."/>
            <person name="Yang W."/>
            <person name="Lam T.T.-Y."/>
            <person name="Chang Q."/>
            <person name="Ding S."/>
            <person name="Wang X."/>
            <person name="Zhu J."/>
            <person name="Ruan X."/>
            <person name="Zhao L."/>
            <person name="Wei J."/>
            <person name="Que T."/>
            <person name="Du C."/>
            <person name="Cheng J."/>
            <person name="Dai P."/>
            <person name="Han X."/>
            <person name="Huang E."/>
            <person name="Gao Y."/>
            <person name="Liu J."/>
            <person name="Shao H."/>
            <person name="Ye R."/>
            <person name="Li L."/>
            <person name="Wei W."/>
            <person name="Wang X."/>
            <person name="Wang C."/>
            <person name="Yang T."/>
            <person name="Huo Q."/>
            <person name="Li W."/>
            <person name="Guo W."/>
            <person name="Chen H."/>
            <person name="Zhou L."/>
            <person name="Ni X."/>
            <person name="Tian J."/>
            <person name="Zhou Y."/>
            <person name="Sheng Y."/>
            <person name="Liu T."/>
            <person name="Pan Y."/>
            <person name="Xia L."/>
            <person name="Li J."/>
            <person name="Zhao F."/>
            <person name="Cao W."/>
        </authorList>
    </citation>
    <scope>NUCLEOTIDE SEQUENCE</scope>
    <source>
        <strain evidence="1">Hyas-2018</strain>
    </source>
</reference>
<name>A0ACB7T4F3_HYAAI</name>
<gene>
    <name evidence="1" type="ORF">HPB50_023591</name>
</gene>